<evidence type="ECO:0000313" key="16">
    <source>
        <dbReference type="EMBL" id="KAK1119807.1"/>
    </source>
</evidence>
<dbReference type="GO" id="GO:0048513">
    <property type="term" value="P:animal organ development"/>
    <property type="evidence" value="ECO:0007669"/>
    <property type="project" value="UniProtKB-ARBA"/>
</dbReference>
<dbReference type="FunFam" id="2.60.120.200:FF:000250">
    <property type="entry name" value="Fat-like cadherin-related tumor suppressor homolog"/>
    <property type="match status" value="1"/>
</dbReference>
<feature type="domain" description="Cadherin" evidence="15">
    <location>
        <begin position="1"/>
        <end position="119"/>
    </location>
</feature>
<accession>A0AA40FJN3</accession>
<keyword evidence="12" id="KW-1133">Transmembrane helix</keyword>
<dbReference type="PROSITE" id="PS01186">
    <property type="entry name" value="EGF_2"/>
    <property type="match status" value="1"/>
</dbReference>
<dbReference type="SMART" id="SM00179">
    <property type="entry name" value="EGF_CA"/>
    <property type="match status" value="4"/>
</dbReference>
<feature type="disulfide bond" evidence="10">
    <location>
        <begin position="768"/>
        <end position="777"/>
    </location>
</feature>
<dbReference type="Gene3D" id="2.10.25.10">
    <property type="entry name" value="Laminin"/>
    <property type="match status" value="5"/>
</dbReference>
<keyword evidence="8" id="KW-0325">Glycoprotein</keyword>
<dbReference type="GO" id="GO:0016342">
    <property type="term" value="C:catenin complex"/>
    <property type="evidence" value="ECO:0007669"/>
    <property type="project" value="TreeGrafter"/>
</dbReference>
<dbReference type="GO" id="GO:0001736">
    <property type="term" value="P:establishment of planar polarity"/>
    <property type="evidence" value="ECO:0007669"/>
    <property type="project" value="UniProtKB-ARBA"/>
</dbReference>
<evidence type="ECO:0000256" key="9">
    <source>
        <dbReference type="PROSITE-ProRule" id="PRU00043"/>
    </source>
</evidence>
<evidence type="ECO:0000256" key="12">
    <source>
        <dbReference type="SAM" id="Phobius"/>
    </source>
</evidence>
<dbReference type="InterPro" id="IPR039808">
    <property type="entry name" value="Cadherin"/>
</dbReference>
<dbReference type="Pfam" id="PF00028">
    <property type="entry name" value="Cadherin"/>
    <property type="match status" value="2"/>
</dbReference>
<keyword evidence="11" id="KW-0175">Coiled coil</keyword>
<keyword evidence="12" id="KW-0812">Transmembrane</keyword>
<protein>
    <submittedName>
        <fullName evidence="16">Uncharacterized protein</fullName>
    </submittedName>
</protein>
<comment type="caution">
    <text evidence="10">Lacks conserved residue(s) required for the propagation of feature annotation.</text>
</comment>
<feature type="coiled-coil region" evidence="11">
    <location>
        <begin position="411"/>
        <end position="438"/>
    </location>
</feature>
<evidence type="ECO:0000259" key="13">
    <source>
        <dbReference type="PROSITE" id="PS50025"/>
    </source>
</evidence>
<dbReference type="GO" id="GO:0005509">
    <property type="term" value="F:calcium ion binding"/>
    <property type="evidence" value="ECO:0007669"/>
    <property type="project" value="UniProtKB-UniRule"/>
</dbReference>
<dbReference type="Pfam" id="PF02210">
    <property type="entry name" value="Laminin_G_2"/>
    <property type="match status" value="1"/>
</dbReference>
<feature type="domain" description="EGF-like" evidence="14">
    <location>
        <begin position="741"/>
        <end position="778"/>
    </location>
</feature>
<sequence>MYQVFANDLDSEENGNVSYYIERGDRQKQFSIDQKTGQITVAAPLDREEVSINHTRRSLRILMRLYAHLQCNLQRYISCFQIGNYVLEVHARDNGIPILSSFVMVNIEVLDANDNPPLFSLSNYTAVVQEDKPLGHTVLQFLVTDADIEPNAAPYTFDFRSGNEGDAFRLEQDGTLRTATKFNNRVKDKYVLHIRVFDNGSPPLYSDAWVVIKVIEESQYPPQITPLKVVIISYMDEYPGGIIGKVHATDQDQYDTLLYGLVSSSPIPNDLFQIEKLDGTLVALPRLDVGEYRVNVSVTDGKFYSYSIVKVNVDLVTEKMLENSVIVRFREVSPEDFVLRHRERFIKTVRNALNRRSEDVVIISVQPSTDEVNLIKSRTIRQTVHNDLDLLFAVKKSSSPLGSFYTSESIREALNQRIEELEQSMKLVVEEIVRSKCNKEYCVYGDCQDRIILDVNHITPVATDVISFVSPRHKHKMECSCKEGYAGNHCEVVVNECARDPCPPFKVCIPDSSVQGYSCQCPEGFAGQTCDIDISKCHDESCYIPRNPISFSGKSYARYKIDKALIRQTIEDRLSLSLRIRTAQLTGNLMYAAGKVDYNILEIVNGVVQYKFDLGSGEGLVRMSSVYVSDGQWHEIQLERESNNAKLIVDGGKGVAHGSAPGFNDILNLQSDDLYLGAEVKQHPSILGFEDVQRGFIGCMDDVRIARVSVPLHMSGASSVAVLKRFANVEFSCDAATVLVPPGICGSQPCQNGGTCKDSGGENYECQCHSRFAGIACEIDTDPCASSPCLYGGRCKVTPEGGDYTCECVGPSLSGKRCDFGRYCSPNPCIHGGVCEEGNNGPICKCQGFMGERCETDVNECDANPCTNGGTCVNEIGTYRCICPPNMTGLNCGNPAYSTPIISSHFRITWEHLMWIGVAVAVNVFLIVIYLAFRRIRMKRTRARANNINNETRKQIVLNSARPHEHEFKRSSKLSNLEVIQVSYRHVRSTDIYTFF</sequence>
<evidence type="ECO:0000256" key="1">
    <source>
        <dbReference type="ARBA" id="ARBA00004370"/>
    </source>
</evidence>
<evidence type="ECO:0000256" key="11">
    <source>
        <dbReference type="SAM" id="Coils"/>
    </source>
</evidence>
<keyword evidence="3" id="KW-0732">Signal</keyword>
<dbReference type="PROSITE" id="PS00010">
    <property type="entry name" value="ASX_HYDROXYL"/>
    <property type="match status" value="1"/>
</dbReference>
<dbReference type="InterPro" id="IPR018097">
    <property type="entry name" value="EGF_Ca-bd_CS"/>
</dbReference>
<dbReference type="PROSITE" id="PS00022">
    <property type="entry name" value="EGF_1"/>
    <property type="match status" value="3"/>
</dbReference>
<feature type="disulfide bond" evidence="10">
    <location>
        <begin position="502"/>
        <end position="519"/>
    </location>
</feature>
<evidence type="ECO:0000313" key="17">
    <source>
        <dbReference type="Proteomes" id="UP001177670"/>
    </source>
</evidence>
<dbReference type="PROSITE" id="PS50268">
    <property type="entry name" value="CADHERIN_2"/>
    <property type="match status" value="3"/>
</dbReference>
<dbReference type="FunFam" id="2.10.25.10:FF:000508">
    <property type="entry name" value="Eyes shut homolog"/>
    <property type="match status" value="1"/>
</dbReference>
<dbReference type="InterPro" id="IPR015919">
    <property type="entry name" value="Cadherin-like_sf"/>
</dbReference>
<dbReference type="InterPro" id="IPR001791">
    <property type="entry name" value="Laminin_G"/>
</dbReference>
<evidence type="ECO:0000259" key="14">
    <source>
        <dbReference type="PROSITE" id="PS50026"/>
    </source>
</evidence>
<evidence type="ECO:0000256" key="6">
    <source>
        <dbReference type="ARBA" id="ARBA00023136"/>
    </source>
</evidence>
<evidence type="ECO:0000256" key="4">
    <source>
        <dbReference type="ARBA" id="ARBA00022737"/>
    </source>
</evidence>
<feature type="domain" description="EGF-like" evidence="14">
    <location>
        <begin position="780"/>
        <end position="819"/>
    </location>
</feature>
<feature type="disulfide bond" evidence="10">
    <location>
        <begin position="883"/>
        <end position="892"/>
    </location>
</feature>
<dbReference type="GO" id="GO:0008013">
    <property type="term" value="F:beta-catenin binding"/>
    <property type="evidence" value="ECO:0007669"/>
    <property type="project" value="TreeGrafter"/>
</dbReference>
<dbReference type="SUPFAM" id="SSF57196">
    <property type="entry name" value="EGF/Laminin"/>
    <property type="match status" value="5"/>
</dbReference>
<keyword evidence="17" id="KW-1185">Reference proteome</keyword>
<dbReference type="Pfam" id="PF00008">
    <property type="entry name" value="EGF"/>
    <property type="match status" value="3"/>
</dbReference>
<dbReference type="SMART" id="SM00181">
    <property type="entry name" value="EGF"/>
    <property type="match status" value="6"/>
</dbReference>
<reference evidence="16" key="1">
    <citation type="submission" date="2021-10" db="EMBL/GenBank/DDBJ databases">
        <title>Melipona bicolor Genome sequencing and assembly.</title>
        <authorList>
            <person name="Araujo N.S."/>
            <person name="Arias M.C."/>
        </authorList>
    </citation>
    <scope>NUCLEOTIDE SEQUENCE</scope>
    <source>
        <strain evidence="16">USP_2M_L1-L4_2017</strain>
        <tissue evidence="16">Whole body</tissue>
    </source>
</reference>
<dbReference type="PROSITE" id="PS50026">
    <property type="entry name" value="EGF_3"/>
    <property type="match status" value="5"/>
</dbReference>
<dbReference type="InterPro" id="IPR002126">
    <property type="entry name" value="Cadherin-like_dom"/>
</dbReference>
<dbReference type="InterPro" id="IPR001881">
    <property type="entry name" value="EGF-like_Ca-bd_dom"/>
</dbReference>
<keyword evidence="5 9" id="KW-0106">Calcium</keyword>
<evidence type="ECO:0000256" key="2">
    <source>
        <dbReference type="ARBA" id="ARBA00022536"/>
    </source>
</evidence>
<dbReference type="EMBL" id="JAHYIQ010000034">
    <property type="protein sequence ID" value="KAK1119807.1"/>
    <property type="molecule type" value="Genomic_DNA"/>
</dbReference>
<dbReference type="SUPFAM" id="SSF49899">
    <property type="entry name" value="Concanavalin A-like lectins/glucanases"/>
    <property type="match status" value="1"/>
</dbReference>
<dbReference type="GO" id="GO:0007163">
    <property type="term" value="P:establishment or maintenance of cell polarity"/>
    <property type="evidence" value="ECO:0007669"/>
    <property type="project" value="UniProtKB-ARBA"/>
</dbReference>
<dbReference type="SMART" id="SM00112">
    <property type="entry name" value="CA"/>
    <property type="match status" value="3"/>
</dbReference>
<feature type="domain" description="Laminin G" evidence="13">
    <location>
        <begin position="548"/>
        <end position="733"/>
    </location>
</feature>
<feature type="disulfide bond" evidence="10">
    <location>
        <begin position="521"/>
        <end position="530"/>
    </location>
</feature>
<dbReference type="AlphaFoldDB" id="A0AA40FJN3"/>
<evidence type="ECO:0000256" key="10">
    <source>
        <dbReference type="PROSITE-ProRule" id="PRU00076"/>
    </source>
</evidence>
<dbReference type="PROSITE" id="PS01187">
    <property type="entry name" value="EGF_CA"/>
    <property type="match status" value="1"/>
</dbReference>
<dbReference type="SMART" id="SM00282">
    <property type="entry name" value="LamG"/>
    <property type="match status" value="1"/>
</dbReference>
<feature type="transmembrane region" description="Helical" evidence="12">
    <location>
        <begin position="913"/>
        <end position="933"/>
    </location>
</feature>
<dbReference type="InterPro" id="IPR000152">
    <property type="entry name" value="EGF-type_Asp/Asn_hydroxyl_site"/>
</dbReference>
<dbReference type="FunFam" id="2.10.25.10:FF:000327">
    <property type="entry name" value="neurogenic locus notch homolog protein 4"/>
    <property type="match status" value="1"/>
</dbReference>
<dbReference type="CDD" id="cd00054">
    <property type="entry name" value="EGF_CA"/>
    <property type="match status" value="5"/>
</dbReference>
<comment type="subcellular location">
    <subcellularLocation>
        <location evidence="1">Membrane</location>
    </subcellularLocation>
</comment>
<organism evidence="16 17">
    <name type="scientific">Melipona bicolor</name>
    <dbReference type="NCBI Taxonomy" id="60889"/>
    <lineage>
        <taxon>Eukaryota</taxon>
        <taxon>Metazoa</taxon>
        <taxon>Ecdysozoa</taxon>
        <taxon>Arthropoda</taxon>
        <taxon>Hexapoda</taxon>
        <taxon>Insecta</taxon>
        <taxon>Pterygota</taxon>
        <taxon>Neoptera</taxon>
        <taxon>Endopterygota</taxon>
        <taxon>Hymenoptera</taxon>
        <taxon>Apocrita</taxon>
        <taxon>Aculeata</taxon>
        <taxon>Apoidea</taxon>
        <taxon>Anthophila</taxon>
        <taxon>Apidae</taxon>
        <taxon>Melipona</taxon>
    </lineage>
</organism>
<feature type="domain" description="Cadherin" evidence="15">
    <location>
        <begin position="239"/>
        <end position="336"/>
    </location>
</feature>
<name>A0AA40FJN3_9HYME</name>
<dbReference type="GO" id="GO:0048589">
    <property type="term" value="P:developmental growth"/>
    <property type="evidence" value="ECO:0007669"/>
    <property type="project" value="UniProtKB-ARBA"/>
</dbReference>
<dbReference type="GO" id="GO:0030154">
    <property type="term" value="P:cell differentiation"/>
    <property type="evidence" value="ECO:0007669"/>
    <property type="project" value="UniProtKB-ARBA"/>
</dbReference>
<keyword evidence="7 10" id="KW-1015">Disulfide bond</keyword>
<dbReference type="InterPro" id="IPR020894">
    <property type="entry name" value="Cadherin_CS"/>
</dbReference>
<evidence type="ECO:0000256" key="5">
    <source>
        <dbReference type="ARBA" id="ARBA00022837"/>
    </source>
</evidence>
<keyword evidence="6 12" id="KW-0472">Membrane</keyword>
<proteinExistence type="predicted"/>
<dbReference type="FunFam" id="2.60.40.60:FF:000084">
    <property type="entry name" value="FAT atypical cadherin 3"/>
    <property type="match status" value="1"/>
</dbReference>
<dbReference type="GO" id="GO:0045296">
    <property type="term" value="F:cadherin binding"/>
    <property type="evidence" value="ECO:0007669"/>
    <property type="project" value="TreeGrafter"/>
</dbReference>
<gene>
    <name evidence="16" type="ORF">K0M31_012885</name>
</gene>
<evidence type="ECO:0000256" key="7">
    <source>
        <dbReference type="ARBA" id="ARBA00023157"/>
    </source>
</evidence>
<dbReference type="CDD" id="cd11304">
    <property type="entry name" value="Cadherin_repeat"/>
    <property type="match status" value="3"/>
</dbReference>
<dbReference type="PANTHER" id="PTHR24027:SF438">
    <property type="entry name" value="CADHERIN 23"/>
    <property type="match status" value="1"/>
</dbReference>
<dbReference type="PRINTS" id="PR00205">
    <property type="entry name" value="CADHERIN"/>
</dbReference>
<dbReference type="PANTHER" id="PTHR24027">
    <property type="entry name" value="CADHERIN-23"/>
    <property type="match status" value="1"/>
</dbReference>
<comment type="caution">
    <text evidence="16">The sequence shown here is derived from an EMBL/GenBank/DDBJ whole genome shotgun (WGS) entry which is preliminary data.</text>
</comment>
<dbReference type="Gene3D" id="2.60.120.200">
    <property type="match status" value="1"/>
</dbReference>
<evidence type="ECO:0000256" key="8">
    <source>
        <dbReference type="ARBA" id="ARBA00023180"/>
    </source>
</evidence>
<feature type="domain" description="EGF-like" evidence="14">
    <location>
        <begin position="493"/>
        <end position="531"/>
    </location>
</feature>
<dbReference type="CDD" id="cd00110">
    <property type="entry name" value="LamG"/>
    <property type="match status" value="1"/>
</dbReference>
<dbReference type="Gene3D" id="2.60.40.60">
    <property type="entry name" value="Cadherins"/>
    <property type="match status" value="3"/>
</dbReference>
<dbReference type="Proteomes" id="UP001177670">
    <property type="component" value="Unassembled WGS sequence"/>
</dbReference>
<feature type="disulfide bond" evidence="10">
    <location>
        <begin position="789"/>
        <end position="806"/>
    </location>
</feature>
<dbReference type="GO" id="GO:0007156">
    <property type="term" value="P:homophilic cell adhesion via plasma membrane adhesion molecules"/>
    <property type="evidence" value="ECO:0007669"/>
    <property type="project" value="InterPro"/>
</dbReference>
<evidence type="ECO:0000256" key="3">
    <source>
        <dbReference type="ARBA" id="ARBA00022729"/>
    </source>
</evidence>
<dbReference type="InterPro" id="IPR013320">
    <property type="entry name" value="ConA-like_dom_sf"/>
</dbReference>
<feature type="domain" description="EGF-like" evidence="14">
    <location>
        <begin position="857"/>
        <end position="893"/>
    </location>
</feature>
<keyword evidence="4" id="KW-0677">Repeat</keyword>
<keyword evidence="2 10" id="KW-0245">EGF-like domain</keyword>
<dbReference type="InterPro" id="IPR000742">
    <property type="entry name" value="EGF"/>
</dbReference>
<dbReference type="PROSITE" id="PS00232">
    <property type="entry name" value="CADHERIN_1"/>
    <property type="match status" value="1"/>
</dbReference>
<evidence type="ECO:0000259" key="15">
    <source>
        <dbReference type="PROSITE" id="PS50268"/>
    </source>
</evidence>
<feature type="domain" description="EGF-like" evidence="14">
    <location>
        <begin position="820"/>
        <end position="855"/>
    </location>
</feature>
<dbReference type="PROSITE" id="PS50025">
    <property type="entry name" value="LAM_G_DOMAIN"/>
    <property type="match status" value="1"/>
</dbReference>
<dbReference type="GO" id="GO:0016477">
    <property type="term" value="P:cell migration"/>
    <property type="evidence" value="ECO:0007669"/>
    <property type="project" value="TreeGrafter"/>
</dbReference>
<feature type="domain" description="Cadherin" evidence="15">
    <location>
        <begin position="120"/>
        <end position="224"/>
    </location>
</feature>
<dbReference type="SUPFAM" id="SSF49313">
    <property type="entry name" value="Cadherin-like"/>
    <property type="match status" value="3"/>
</dbReference>